<dbReference type="KEGG" id="htu:Htur_4855"/>
<dbReference type="EMBL" id="CP001863">
    <property type="protein sequence ID" value="ADB63613.1"/>
    <property type="molecule type" value="Genomic_DNA"/>
</dbReference>
<proteinExistence type="predicted"/>
<organism evidence="1 2">
    <name type="scientific">Haloterrigena turkmenica (strain ATCC 51198 / DSM 5511 / JCM 9101 / NCIMB 13204 / VKM B-1734 / 4k)</name>
    <name type="common">Halococcus turkmenicus</name>
    <dbReference type="NCBI Taxonomy" id="543526"/>
    <lineage>
        <taxon>Archaea</taxon>
        <taxon>Methanobacteriati</taxon>
        <taxon>Methanobacteriota</taxon>
        <taxon>Stenosarchaea group</taxon>
        <taxon>Halobacteria</taxon>
        <taxon>Halobacteriales</taxon>
        <taxon>Natrialbaceae</taxon>
        <taxon>Haloterrigena</taxon>
    </lineage>
</organism>
<protein>
    <submittedName>
        <fullName evidence="1">Uncharacterized protein</fullName>
    </submittedName>
</protein>
<dbReference type="HOGENOM" id="CLU_3401550_0_0_2"/>
<gene>
    <name evidence="1" type="ordered locus">Htur_4855</name>
</gene>
<sequence>MKRLKVQSLVGIGMDSPDHVLVPMDDSELA</sequence>
<geneLocation type="plasmid" evidence="1 2">
    <name>pHTUR03</name>
</geneLocation>
<name>D2S2L6_HALTV</name>
<keyword evidence="2" id="KW-1185">Reference proteome</keyword>
<dbReference type="Proteomes" id="UP000001903">
    <property type="component" value="Plasmid pHTUR03"/>
</dbReference>
<keyword evidence="1" id="KW-0614">Plasmid</keyword>
<evidence type="ECO:0000313" key="1">
    <source>
        <dbReference type="EMBL" id="ADB63613.1"/>
    </source>
</evidence>
<dbReference type="AlphaFoldDB" id="D2S2L6"/>
<accession>D2S2L6</accession>
<reference evidence="1 2" key="1">
    <citation type="journal article" date="2010" name="Stand. Genomic Sci.">
        <title>Complete genome sequence of Haloterrigena turkmenica type strain (4k).</title>
        <authorList>
            <person name="Saunders E."/>
            <person name="Tindall B.J."/>
            <person name="Fahnrich R."/>
            <person name="Lapidus A."/>
            <person name="Copeland A."/>
            <person name="Del Rio T.G."/>
            <person name="Lucas S."/>
            <person name="Chen F."/>
            <person name="Tice H."/>
            <person name="Cheng J.F."/>
            <person name="Han C."/>
            <person name="Detter J.C."/>
            <person name="Bruce D."/>
            <person name="Goodwin L."/>
            <person name="Chain P."/>
            <person name="Pitluck S."/>
            <person name="Pati A."/>
            <person name="Ivanova N."/>
            <person name="Mavromatis K."/>
            <person name="Chen A."/>
            <person name="Palaniappan K."/>
            <person name="Land M."/>
            <person name="Hauser L."/>
            <person name="Chang Y.J."/>
            <person name="Jeffries C.D."/>
            <person name="Brettin T."/>
            <person name="Rohde M."/>
            <person name="Goker M."/>
            <person name="Bristow J."/>
            <person name="Eisen J.A."/>
            <person name="Markowitz V."/>
            <person name="Hugenholtz P."/>
            <person name="Klenk H.P."/>
            <person name="Kyrpides N.C."/>
        </authorList>
    </citation>
    <scope>NUCLEOTIDE SEQUENCE [LARGE SCALE GENOMIC DNA]</scope>
    <source>
        <strain evidence="2">ATCC 51198 / DSM 5511 / JCM 9101 / NCIMB 13204 / VKM B-1734 / 4k</strain>
    </source>
</reference>
<evidence type="ECO:0000313" key="2">
    <source>
        <dbReference type="Proteomes" id="UP000001903"/>
    </source>
</evidence>